<gene>
    <name evidence="1" type="ORF">B5F11_04465</name>
</gene>
<evidence type="ECO:0000313" key="2">
    <source>
        <dbReference type="Proteomes" id="UP000196386"/>
    </source>
</evidence>
<accession>A0A1Y4N5Y9</accession>
<organism evidence="1 2">
    <name type="scientific">Anaerotruncus colihominis</name>
    <dbReference type="NCBI Taxonomy" id="169435"/>
    <lineage>
        <taxon>Bacteria</taxon>
        <taxon>Bacillati</taxon>
        <taxon>Bacillota</taxon>
        <taxon>Clostridia</taxon>
        <taxon>Eubacteriales</taxon>
        <taxon>Oscillospiraceae</taxon>
        <taxon>Anaerotruncus</taxon>
    </lineage>
</organism>
<comment type="caution">
    <text evidence="1">The sequence shown here is derived from an EMBL/GenBank/DDBJ whole genome shotgun (WGS) entry which is preliminary data.</text>
</comment>
<name>A0A1Y4N5Y9_9FIRM</name>
<dbReference type="EMBL" id="NFKP01000003">
    <property type="protein sequence ID" value="OUP70704.1"/>
    <property type="molecule type" value="Genomic_DNA"/>
</dbReference>
<proteinExistence type="predicted"/>
<sequence>MLHIVTEDKGAGKDLWKAAKEYVEGCGCECRIWASESGIGGVNSILSKMFIKECACKKGDFVFLAVDCVGDANVSLAYTVRRTLETVKKLGEAAGVEVVLPNFYCVEELMLSFKKIFELIGVKSNYDSAVEFLHRKLYSFDGYSADDLAGLCEDGVIWKNKERGVLFTKEKILYNILSRYTAEAKGRMVSVRKGLLGRCWFESCDSVIRSGRVFKGSCTGCLWEHQSNDKFRLFDHNSLLSRGDTWSLTDLALYAQNF</sequence>
<evidence type="ECO:0000313" key="1">
    <source>
        <dbReference type="EMBL" id="OUP70704.1"/>
    </source>
</evidence>
<dbReference type="RefSeq" id="WP_087299921.1">
    <property type="nucleotide sequence ID" value="NZ_NFKP01000003.1"/>
</dbReference>
<dbReference type="AlphaFoldDB" id="A0A1Y4N5Y9"/>
<protein>
    <submittedName>
        <fullName evidence="1">Uncharacterized protein</fullName>
    </submittedName>
</protein>
<dbReference type="Proteomes" id="UP000196386">
    <property type="component" value="Unassembled WGS sequence"/>
</dbReference>
<reference evidence="2" key="1">
    <citation type="submission" date="2017-04" db="EMBL/GenBank/DDBJ databases">
        <title>Function of individual gut microbiota members based on whole genome sequencing of pure cultures obtained from chicken caecum.</title>
        <authorList>
            <person name="Medvecky M."/>
            <person name="Cejkova D."/>
            <person name="Polansky O."/>
            <person name="Karasova D."/>
            <person name="Kubasova T."/>
            <person name="Cizek A."/>
            <person name="Rychlik I."/>
        </authorList>
    </citation>
    <scope>NUCLEOTIDE SEQUENCE [LARGE SCALE GENOMIC DNA]</scope>
    <source>
        <strain evidence="2">An175</strain>
    </source>
</reference>